<dbReference type="EMBL" id="LSRX01000036">
    <property type="protein sequence ID" value="OLQ12933.1"/>
    <property type="molecule type" value="Genomic_DNA"/>
</dbReference>
<name>A0A1Q9EZW8_SYMMI</name>
<proteinExistence type="inferred from homology"/>
<comment type="similarity">
    <text evidence="2">Belongs to the histone H3 family.</text>
</comment>
<feature type="compositionally biased region" description="Acidic residues" evidence="5">
    <location>
        <begin position="509"/>
        <end position="547"/>
    </location>
</feature>
<dbReference type="InterPro" id="IPR000164">
    <property type="entry name" value="Histone_H3/CENP-A"/>
</dbReference>
<keyword evidence="4" id="KW-0539">Nucleus</keyword>
<reference evidence="6 7" key="1">
    <citation type="submission" date="2016-02" db="EMBL/GenBank/DDBJ databases">
        <title>Genome analysis of coral dinoflagellate symbionts highlights evolutionary adaptations to a symbiotic lifestyle.</title>
        <authorList>
            <person name="Aranda M."/>
            <person name="Li Y."/>
            <person name="Liew Y.J."/>
            <person name="Baumgarten S."/>
            <person name="Simakov O."/>
            <person name="Wilson M."/>
            <person name="Piel J."/>
            <person name="Ashoor H."/>
            <person name="Bougouffa S."/>
            <person name="Bajic V.B."/>
            <person name="Ryu T."/>
            <person name="Ravasi T."/>
            <person name="Bayer T."/>
            <person name="Micklem G."/>
            <person name="Kim H."/>
            <person name="Bhak J."/>
            <person name="Lajeunesse T.C."/>
            <person name="Voolstra C.R."/>
        </authorList>
    </citation>
    <scope>NUCLEOTIDE SEQUENCE [LARGE SCALE GENOMIC DNA]</scope>
    <source>
        <strain evidence="6 7">CCMP2467</strain>
    </source>
</reference>
<comment type="caution">
    <text evidence="6">The sequence shown here is derived from an EMBL/GenBank/DDBJ whole genome shotgun (WGS) entry which is preliminary data.</text>
</comment>
<organism evidence="6 7">
    <name type="scientific">Symbiodinium microadriaticum</name>
    <name type="common">Dinoflagellate</name>
    <name type="synonym">Zooxanthella microadriatica</name>
    <dbReference type="NCBI Taxonomy" id="2951"/>
    <lineage>
        <taxon>Eukaryota</taxon>
        <taxon>Sar</taxon>
        <taxon>Alveolata</taxon>
        <taxon>Dinophyceae</taxon>
        <taxon>Suessiales</taxon>
        <taxon>Symbiodiniaceae</taxon>
        <taxon>Symbiodinium</taxon>
    </lineage>
</organism>
<dbReference type="GO" id="GO:0046982">
    <property type="term" value="F:protein heterodimerization activity"/>
    <property type="evidence" value="ECO:0007669"/>
    <property type="project" value="InterPro"/>
</dbReference>
<evidence type="ECO:0000256" key="1">
    <source>
        <dbReference type="ARBA" id="ARBA00004123"/>
    </source>
</evidence>
<accession>A0A1Q9EZW8</accession>
<dbReference type="Gene3D" id="1.10.20.10">
    <property type="entry name" value="Histone, subunit A"/>
    <property type="match status" value="1"/>
</dbReference>
<dbReference type="AlphaFoldDB" id="A0A1Q9EZW8"/>
<evidence type="ECO:0000256" key="5">
    <source>
        <dbReference type="SAM" id="MobiDB-lite"/>
    </source>
</evidence>
<dbReference type="GO" id="GO:0030527">
    <property type="term" value="F:structural constituent of chromatin"/>
    <property type="evidence" value="ECO:0007669"/>
    <property type="project" value="InterPro"/>
</dbReference>
<dbReference type="Proteomes" id="UP000186817">
    <property type="component" value="Unassembled WGS sequence"/>
</dbReference>
<feature type="region of interest" description="Disordered" evidence="5">
    <location>
        <begin position="509"/>
        <end position="556"/>
    </location>
</feature>
<protein>
    <submittedName>
        <fullName evidence="6">Histone H3.1</fullName>
    </submittedName>
</protein>
<gene>
    <name evidence="6" type="primary">HHT1</name>
    <name evidence="6" type="ORF">AK812_SmicGene3136</name>
</gene>
<dbReference type="SUPFAM" id="SSF47113">
    <property type="entry name" value="Histone-fold"/>
    <property type="match status" value="1"/>
</dbReference>
<dbReference type="GO" id="GO:0003677">
    <property type="term" value="F:DNA binding"/>
    <property type="evidence" value="ECO:0007669"/>
    <property type="project" value="UniProtKB-KW"/>
</dbReference>
<comment type="subcellular location">
    <subcellularLocation>
        <location evidence="1">Nucleus</location>
    </subcellularLocation>
</comment>
<dbReference type="InterPro" id="IPR009072">
    <property type="entry name" value="Histone-fold"/>
</dbReference>
<evidence type="ECO:0000313" key="7">
    <source>
        <dbReference type="Proteomes" id="UP000186817"/>
    </source>
</evidence>
<dbReference type="SMART" id="SM00428">
    <property type="entry name" value="H3"/>
    <property type="match status" value="1"/>
</dbReference>
<keyword evidence="3" id="KW-0238">DNA-binding</keyword>
<evidence type="ECO:0000256" key="3">
    <source>
        <dbReference type="ARBA" id="ARBA00023125"/>
    </source>
</evidence>
<dbReference type="GO" id="GO:0005634">
    <property type="term" value="C:nucleus"/>
    <property type="evidence" value="ECO:0007669"/>
    <property type="project" value="UniProtKB-SubCell"/>
</dbReference>
<sequence>MHEPENKTVALDSLRSVTATYPKINCVIYDRMCSLLPSASRRKDLAQAGEVLVCGHVPRQTPLFQVRLLPVQRLKNVNTSVSEQIFAWFGGYATTLIHLSNVRRRLYVPACAKRHNLILMQADAAHLSPFSAHEKAMRKGEARSVAVREVSPCLEISMLVNTFADAVPGIELSTPLVQRAVSGGSTEGGQTRVPHHQLAGPFAKHFVPERLPWQVLRGVTRVLQLSWGFVGSSIAEYLDYSPYELVGHFRHPANTNHVTFPHGPFFEAEADAVMVVSMSRTSSSIFFYNADVERLVCQMDRALLLGSPFANYRLEPGTEGPFLAWATQAGLVRGGLEVFQSGKGHDGTGSLLLMGRNVLGDMKVVEQATDLLSVVPGKEAAAASVAETDARSRPARRGVLSEIQRLQQDRSRLMIPKTAFSRLRTDLAKDLAGKRGLEATFAFQTNAFDTLQYAAEWYMTDCFSDLNVLAVHRSRVFTRRLKALNAFKVFEALKAFKAFKALTALSDDDVVEDEDAEDDNDHDDDGDEDDEEEEEEEDDDDEEEDDGEKLHSTSNT</sequence>
<evidence type="ECO:0000256" key="2">
    <source>
        <dbReference type="ARBA" id="ARBA00010343"/>
    </source>
</evidence>
<dbReference type="GO" id="GO:0000786">
    <property type="term" value="C:nucleosome"/>
    <property type="evidence" value="ECO:0007669"/>
    <property type="project" value="InterPro"/>
</dbReference>
<keyword evidence="7" id="KW-1185">Reference proteome</keyword>
<evidence type="ECO:0000256" key="4">
    <source>
        <dbReference type="ARBA" id="ARBA00023242"/>
    </source>
</evidence>
<dbReference type="OrthoDB" id="424857at2759"/>
<evidence type="ECO:0000313" key="6">
    <source>
        <dbReference type="EMBL" id="OLQ12933.1"/>
    </source>
</evidence>